<proteinExistence type="predicted"/>
<dbReference type="STRING" id="429701.A0A2G9HM28"/>
<keyword evidence="5" id="KW-1185">Reference proteome</keyword>
<organism evidence="4 5">
    <name type="scientific">Handroanthus impetiginosus</name>
    <dbReference type="NCBI Taxonomy" id="429701"/>
    <lineage>
        <taxon>Eukaryota</taxon>
        <taxon>Viridiplantae</taxon>
        <taxon>Streptophyta</taxon>
        <taxon>Embryophyta</taxon>
        <taxon>Tracheophyta</taxon>
        <taxon>Spermatophyta</taxon>
        <taxon>Magnoliopsida</taxon>
        <taxon>eudicotyledons</taxon>
        <taxon>Gunneridae</taxon>
        <taxon>Pentapetalae</taxon>
        <taxon>asterids</taxon>
        <taxon>lamiids</taxon>
        <taxon>Lamiales</taxon>
        <taxon>Bignoniaceae</taxon>
        <taxon>Crescentiina</taxon>
        <taxon>Tabebuia alliance</taxon>
        <taxon>Handroanthus</taxon>
    </lineage>
</organism>
<dbReference type="EMBL" id="NKXS01001443">
    <property type="protein sequence ID" value="PIN18579.1"/>
    <property type="molecule type" value="Genomic_DNA"/>
</dbReference>
<keyword evidence="2" id="KW-0175">Coiled coil</keyword>
<accession>A0A2G9HM28</accession>
<evidence type="ECO:0000313" key="4">
    <source>
        <dbReference type="EMBL" id="PIN18579.1"/>
    </source>
</evidence>
<evidence type="ECO:0000256" key="1">
    <source>
        <dbReference type="ARBA" id="ARBA00022860"/>
    </source>
</evidence>
<protein>
    <submittedName>
        <fullName evidence="4">Uncharacterized protein</fullName>
    </submittedName>
</protein>
<dbReference type="AlphaFoldDB" id="A0A2G9HM28"/>
<dbReference type="SUPFAM" id="SSF52540">
    <property type="entry name" value="P-loop containing nucleoside triphosphate hydrolases"/>
    <property type="match status" value="1"/>
</dbReference>
<gene>
    <name evidence="4" type="ORF">CDL12_08768</name>
</gene>
<dbReference type="Pfam" id="PF00612">
    <property type="entry name" value="IQ"/>
    <property type="match status" value="2"/>
</dbReference>
<keyword evidence="1" id="KW-0112">Calmodulin-binding</keyword>
<evidence type="ECO:0000256" key="2">
    <source>
        <dbReference type="SAM" id="Coils"/>
    </source>
</evidence>
<feature type="coiled-coil region" evidence="2">
    <location>
        <begin position="210"/>
        <end position="258"/>
    </location>
</feature>
<evidence type="ECO:0000313" key="5">
    <source>
        <dbReference type="Proteomes" id="UP000231279"/>
    </source>
</evidence>
<sequence length="371" mass="43381">MVANNPMATRSSLELMLEKLQQLDDHHKDVPPALPVRPVSRARLPRARKPLELDFQRGNSEGKDSSFKWGGFESKRMMKEAVMGSSVAALAIERVQFDSFQNGIEILGNSREKAGKGVFSIQKCYRGHKVRCYYLELRRGVTTLQSFVRGENARRNYHYRTKRLKAIILIQKQTRNYLNSGCRNGRHSSEIEPRLRENQTGETRVPYRFLVDLEKQVLRAEAKVRQKNEENNALKMQFQELENKWHQYEERMKSMEKMWQDQFTHIQKCLAAAKKKHPDANITTAIPKGRRLGFPTNSFDQCEFLCNFHEDGGEQISQNLCTHEELHKLKLRFKAWKKDYKNKLREAQSTLKKLGNSEPAKRQKSWWAKLS</sequence>
<dbReference type="OrthoDB" id="683848at2759"/>
<comment type="caution">
    <text evidence="4">The sequence shown here is derived from an EMBL/GenBank/DDBJ whole genome shotgun (WGS) entry which is preliminary data.</text>
</comment>
<dbReference type="SMART" id="SM00015">
    <property type="entry name" value="IQ"/>
    <property type="match status" value="2"/>
</dbReference>
<dbReference type="InterPro" id="IPR000048">
    <property type="entry name" value="IQ_motif_EF-hand-BS"/>
</dbReference>
<feature type="region of interest" description="Disordered" evidence="3">
    <location>
        <begin position="351"/>
        <end position="371"/>
    </location>
</feature>
<name>A0A2G9HM28_9LAMI</name>
<dbReference type="Proteomes" id="UP000231279">
    <property type="component" value="Unassembled WGS sequence"/>
</dbReference>
<dbReference type="InterPro" id="IPR027417">
    <property type="entry name" value="P-loop_NTPase"/>
</dbReference>
<reference evidence="5" key="1">
    <citation type="journal article" date="2018" name="Gigascience">
        <title>Genome assembly of the Pink Ipe (Handroanthus impetiginosus, Bignoniaceae), a highly valued, ecologically keystone Neotropical timber forest tree.</title>
        <authorList>
            <person name="Silva-Junior O.B."/>
            <person name="Grattapaglia D."/>
            <person name="Novaes E."/>
            <person name="Collevatti R.G."/>
        </authorList>
    </citation>
    <scope>NUCLEOTIDE SEQUENCE [LARGE SCALE GENOMIC DNA]</scope>
    <source>
        <strain evidence="5">cv. UFG-1</strain>
    </source>
</reference>
<evidence type="ECO:0000256" key="3">
    <source>
        <dbReference type="SAM" id="MobiDB-lite"/>
    </source>
</evidence>
<dbReference type="PROSITE" id="PS50096">
    <property type="entry name" value="IQ"/>
    <property type="match status" value="2"/>
</dbReference>
<dbReference type="Gene3D" id="1.20.5.190">
    <property type="match status" value="1"/>
</dbReference>
<dbReference type="GO" id="GO:0005516">
    <property type="term" value="F:calmodulin binding"/>
    <property type="evidence" value="ECO:0007669"/>
    <property type="project" value="UniProtKB-KW"/>
</dbReference>